<proteinExistence type="inferred from homology"/>
<dbReference type="EMBL" id="JAUFPU010000007">
    <property type="protein sequence ID" value="MDN3576765.1"/>
    <property type="molecule type" value="Genomic_DNA"/>
</dbReference>
<reference evidence="3" key="1">
    <citation type="journal article" date="2014" name="Int. J. Syst. Evol. Microbiol.">
        <title>Complete genome of a new Firmicutes species belonging to the dominant human colonic microbiota ('Ruminococcus bicirculans') reveals two chromosomes and a selective capacity to utilize plant glucans.</title>
        <authorList>
            <consortium name="NISC Comparative Sequencing Program"/>
            <person name="Wegmann U."/>
            <person name="Louis P."/>
            <person name="Goesmann A."/>
            <person name="Henrissat B."/>
            <person name="Duncan S.H."/>
            <person name="Flint H.J."/>
        </authorList>
    </citation>
    <scope>NUCLEOTIDE SEQUENCE</scope>
    <source>
        <strain evidence="3">CECT 7703</strain>
    </source>
</reference>
<reference evidence="3" key="2">
    <citation type="submission" date="2023-06" db="EMBL/GenBank/DDBJ databases">
        <authorList>
            <person name="Lucena T."/>
            <person name="Sun Q."/>
        </authorList>
    </citation>
    <scope>NUCLEOTIDE SEQUENCE</scope>
    <source>
        <strain evidence="3">CECT 7703</strain>
    </source>
</reference>
<feature type="compositionally biased region" description="Polar residues" evidence="2">
    <location>
        <begin position="149"/>
        <end position="158"/>
    </location>
</feature>
<feature type="region of interest" description="Disordered" evidence="2">
    <location>
        <begin position="143"/>
        <end position="163"/>
    </location>
</feature>
<name>A0ABT8B430_9NEIS</name>
<dbReference type="InterPro" id="IPR007157">
    <property type="entry name" value="PspA_VIPP1"/>
</dbReference>
<dbReference type="Pfam" id="PF04012">
    <property type="entry name" value="PspA_IM30"/>
    <property type="match status" value="1"/>
</dbReference>
<dbReference type="RefSeq" id="WP_290332286.1">
    <property type="nucleotide sequence ID" value="NZ_JAUFPU010000007.1"/>
</dbReference>
<evidence type="ECO:0000313" key="3">
    <source>
        <dbReference type="EMBL" id="MDN3576765.1"/>
    </source>
</evidence>
<gene>
    <name evidence="3" type="ORF">QWZ03_08315</name>
</gene>
<evidence type="ECO:0000256" key="1">
    <source>
        <dbReference type="ARBA" id="ARBA00043985"/>
    </source>
</evidence>
<comment type="caution">
    <text evidence="3">The sequence shown here is derived from an EMBL/GenBank/DDBJ whole genome shotgun (WGS) entry which is preliminary data.</text>
</comment>
<comment type="similarity">
    <text evidence="1">Belongs to the PspA/Vipp/IM30 family.</text>
</comment>
<evidence type="ECO:0000313" key="4">
    <source>
        <dbReference type="Proteomes" id="UP001180081"/>
    </source>
</evidence>
<dbReference type="PANTHER" id="PTHR31088">
    <property type="entry name" value="MEMBRANE-ASSOCIATED PROTEIN VIPP1, CHLOROPLASTIC"/>
    <property type="match status" value="1"/>
</dbReference>
<organism evidence="3 4">
    <name type="scientific">Chitinimonas viridis</name>
    <dbReference type="NCBI Taxonomy" id="664880"/>
    <lineage>
        <taxon>Bacteria</taxon>
        <taxon>Pseudomonadati</taxon>
        <taxon>Pseudomonadota</taxon>
        <taxon>Betaproteobacteria</taxon>
        <taxon>Neisseriales</taxon>
        <taxon>Chitinibacteraceae</taxon>
        <taxon>Chitinimonas</taxon>
    </lineage>
</organism>
<accession>A0ABT8B430</accession>
<dbReference type="PANTHER" id="PTHR31088:SF9">
    <property type="entry name" value="PHAGE SHOCK PROTEIN A"/>
    <property type="match status" value="1"/>
</dbReference>
<keyword evidence="4" id="KW-1185">Reference proteome</keyword>
<protein>
    <submittedName>
        <fullName evidence="3">PspA/IM30 family protein</fullName>
    </submittedName>
</protein>
<dbReference type="Proteomes" id="UP001180081">
    <property type="component" value="Unassembled WGS sequence"/>
</dbReference>
<sequence>MSIFNKIVTAVRGSVRELGEAVVDANGTRIYEQEITDARQALTQARQDLTMVMAKEMQAGREIERLAAEQARFENHAVAAMDKGEDALALEVADRIVALETELAAQQQARTEFAASIARLKELIKQAEAKVREHERELVMARTTESVHRATQSISHSMGSGGSKLLSARESLERIKQRQQDLADRMTAAAELDNEIGGQALERKLEAAGIGENAGRRAAVLARIAARRAAPADEPGDA</sequence>
<evidence type="ECO:0000256" key="2">
    <source>
        <dbReference type="SAM" id="MobiDB-lite"/>
    </source>
</evidence>